<evidence type="ECO:0000313" key="8">
    <source>
        <dbReference type="EMBL" id="RPA75944.1"/>
    </source>
</evidence>
<evidence type="ECO:0000256" key="1">
    <source>
        <dbReference type="ARBA" id="ARBA00022443"/>
    </source>
</evidence>
<dbReference type="SMART" id="SM00326">
    <property type="entry name" value="SH3"/>
    <property type="match status" value="2"/>
</dbReference>
<dbReference type="InterPro" id="IPR051228">
    <property type="entry name" value="NADPH_Oxidase/PX-Domain"/>
</dbReference>
<evidence type="ECO:0000256" key="4">
    <source>
        <dbReference type="SAM" id="MobiDB-lite"/>
    </source>
</evidence>
<dbReference type="SUPFAM" id="SSF50044">
    <property type="entry name" value="SH3-domain"/>
    <property type="match status" value="2"/>
</dbReference>
<dbReference type="Pfam" id="PF00018">
    <property type="entry name" value="SH3_1"/>
    <property type="match status" value="2"/>
</dbReference>
<feature type="domain" description="PX" evidence="6">
    <location>
        <begin position="276"/>
        <end position="398"/>
    </location>
</feature>
<feature type="domain" description="SH3" evidence="5">
    <location>
        <begin position="129"/>
        <end position="191"/>
    </location>
</feature>
<dbReference type="OrthoDB" id="548867at2759"/>
<evidence type="ECO:0000259" key="7">
    <source>
        <dbReference type="PROSITE" id="PS51745"/>
    </source>
</evidence>
<dbReference type="GO" id="GO:0035091">
    <property type="term" value="F:phosphatidylinositol binding"/>
    <property type="evidence" value="ECO:0007669"/>
    <property type="project" value="InterPro"/>
</dbReference>
<gene>
    <name evidence="8" type="ORF">BJ508DRAFT_338367</name>
</gene>
<dbReference type="Gene3D" id="2.30.30.40">
    <property type="entry name" value="SH3 Domains"/>
    <property type="match status" value="2"/>
</dbReference>
<sequence length="554" mass="62471">MKGEKAHSTYESKHISITPKSALTILPPKKIIKALYDYQPTQEHELPFNTGDFFHVIGRENDTEWYEACNPATNVRGLVPVSFFEVLEKKERNSAGSARSIGGDNDSGYSDRGMADSHTSMSGRPGGKQPSLYGVVQYDFKAERPDELDAKAGDSILVIAQSTKEWFVAKPIGRLGGPGLIPVDFIELRDMLTQQPYDNKEEAILRAGVPKVEEWKKMTAEYKNSSIPLRKSPQEEYEQQMARMSLNGYTQTSLLQTQQFDPRMSHMTQQSQIAPDSLLAAVYATVDKWTYENDRYWYIVNAVMETGQTRSLCRNYEDFYDLQIALLQEFPDEAGQNPAQQSRTLPFMPGPVAFVNASISSSRRASLDQYLKKLLELPPYISRHPIVKRLFVLRPGDIERPAQPNQSYEDYGNERQSQISQHSFDSQGDPVPSNGYGRDSQHRSMSQNGHIRSASDLQPPQIGRHDSSISQTTQSSNTQFIKIKVNYQGETIAIRLPHDVNFAQLEEALQSRLGPDFGNLQYKDEPSNSYVNLESDSDLNTALSRNSKLVLFAT</sequence>
<dbReference type="CDD" id="cd05992">
    <property type="entry name" value="PB1"/>
    <property type="match status" value="1"/>
</dbReference>
<keyword evidence="2" id="KW-0677">Repeat</keyword>
<feature type="domain" description="SH3" evidence="5">
    <location>
        <begin position="27"/>
        <end position="89"/>
    </location>
</feature>
<dbReference type="Pfam" id="PF00787">
    <property type="entry name" value="PX"/>
    <property type="match status" value="1"/>
</dbReference>
<dbReference type="PROSITE" id="PS50002">
    <property type="entry name" value="SH3"/>
    <property type="match status" value="2"/>
</dbReference>
<evidence type="ECO:0000259" key="5">
    <source>
        <dbReference type="PROSITE" id="PS50002"/>
    </source>
</evidence>
<dbReference type="InterPro" id="IPR001683">
    <property type="entry name" value="PX_dom"/>
</dbReference>
<dbReference type="InterPro" id="IPR035549">
    <property type="entry name" value="Bem1/Scd2_SH3_2"/>
</dbReference>
<name>A0A3N4I235_ASCIM</name>
<keyword evidence="9" id="KW-1185">Reference proteome</keyword>
<dbReference type="InterPro" id="IPR001452">
    <property type="entry name" value="SH3_domain"/>
</dbReference>
<evidence type="ECO:0000313" key="9">
    <source>
        <dbReference type="Proteomes" id="UP000275078"/>
    </source>
</evidence>
<dbReference type="CDD" id="cd06890">
    <property type="entry name" value="PX_Bem1p"/>
    <property type="match status" value="1"/>
</dbReference>
<dbReference type="STRING" id="1160509.A0A3N4I235"/>
<dbReference type="Pfam" id="PF00564">
    <property type="entry name" value="PB1"/>
    <property type="match status" value="1"/>
</dbReference>
<dbReference type="GO" id="GO:1902494">
    <property type="term" value="C:catalytic complex"/>
    <property type="evidence" value="ECO:0007669"/>
    <property type="project" value="UniProtKB-ARBA"/>
</dbReference>
<dbReference type="GO" id="GO:0030427">
    <property type="term" value="C:site of polarized growth"/>
    <property type="evidence" value="ECO:0007669"/>
    <property type="project" value="UniProtKB-ARBA"/>
</dbReference>
<dbReference type="PANTHER" id="PTHR15706">
    <property type="entry name" value="SH3 MULTIPLE DOMAIN"/>
    <property type="match status" value="1"/>
</dbReference>
<dbReference type="AlphaFoldDB" id="A0A3N4I235"/>
<proteinExistence type="predicted"/>
<dbReference type="GO" id="GO:0051130">
    <property type="term" value="P:positive regulation of cellular component organization"/>
    <property type="evidence" value="ECO:0007669"/>
    <property type="project" value="UniProtKB-ARBA"/>
</dbReference>
<dbReference type="FunFam" id="2.30.30.40:FF:000093">
    <property type="entry name" value="Protein kinase activator Bem1"/>
    <property type="match status" value="1"/>
</dbReference>
<dbReference type="SUPFAM" id="SSF64268">
    <property type="entry name" value="PX domain"/>
    <property type="match status" value="1"/>
</dbReference>
<evidence type="ECO:0000259" key="6">
    <source>
        <dbReference type="PROSITE" id="PS50195"/>
    </source>
</evidence>
<evidence type="ECO:0000256" key="3">
    <source>
        <dbReference type="PROSITE-ProRule" id="PRU00192"/>
    </source>
</evidence>
<dbReference type="CDD" id="cd11879">
    <property type="entry name" value="SH3_Bem1p_2"/>
    <property type="match status" value="1"/>
</dbReference>
<dbReference type="SMART" id="SM00312">
    <property type="entry name" value="PX"/>
    <property type="match status" value="1"/>
</dbReference>
<dbReference type="InterPro" id="IPR035550">
    <property type="entry name" value="Bem1/Scd2_PX"/>
</dbReference>
<dbReference type="SUPFAM" id="SSF54277">
    <property type="entry name" value="CAD &amp; PB1 domains"/>
    <property type="match status" value="1"/>
</dbReference>
<dbReference type="Gene3D" id="3.30.1520.10">
    <property type="entry name" value="Phox-like domain"/>
    <property type="match status" value="1"/>
</dbReference>
<dbReference type="InterPro" id="IPR036028">
    <property type="entry name" value="SH3-like_dom_sf"/>
</dbReference>
<feature type="compositionally biased region" description="Polar residues" evidence="4">
    <location>
        <begin position="443"/>
        <end position="458"/>
    </location>
</feature>
<feature type="compositionally biased region" description="Polar residues" evidence="4">
    <location>
        <begin position="403"/>
        <end position="426"/>
    </location>
</feature>
<feature type="region of interest" description="Disordered" evidence="4">
    <location>
        <begin position="398"/>
        <end position="475"/>
    </location>
</feature>
<dbReference type="CDD" id="cd11878">
    <property type="entry name" value="SH3_Bem1p_1"/>
    <property type="match status" value="1"/>
</dbReference>
<dbReference type="EMBL" id="ML119754">
    <property type="protein sequence ID" value="RPA75944.1"/>
    <property type="molecule type" value="Genomic_DNA"/>
</dbReference>
<dbReference type="PANTHER" id="PTHR15706:SF2">
    <property type="entry name" value="SH3 AND PX DOMAIN-CONTAINING PROTEIN 2A"/>
    <property type="match status" value="1"/>
</dbReference>
<reference evidence="8 9" key="1">
    <citation type="journal article" date="2018" name="Nat. Ecol. Evol.">
        <title>Pezizomycetes genomes reveal the molecular basis of ectomycorrhizal truffle lifestyle.</title>
        <authorList>
            <person name="Murat C."/>
            <person name="Payen T."/>
            <person name="Noel B."/>
            <person name="Kuo A."/>
            <person name="Morin E."/>
            <person name="Chen J."/>
            <person name="Kohler A."/>
            <person name="Krizsan K."/>
            <person name="Balestrini R."/>
            <person name="Da Silva C."/>
            <person name="Montanini B."/>
            <person name="Hainaut M."/>
            <person name="Levati E."/>
            <person name="Barry K.W."/>
            <person name="Belfiori B."/>
            <person name="Cichocki N."/>
            <person name="Clum A."/>
            <person name="Dockter R.B."/>
            <person name="Fauchery L."/>
            <person name="Guy J."/>
            <person name="Iotti M."/>
            <person name="Le Tacon F."/>
            <person name="Lindquist E.A."/>
            <person name="Lipzen A."/>
            <person name="Malagnac F."/>
            <person name="Mello A."/>
            <person name="Molinier V."/>
            <person name="Miyauchi S."/>
            <person name="Poulain J."/>
            <person name="Riccioni C."/>
            <person name="Rubini A."/>
            <person name="Sitrit Y."/>
            <person name="Splivallo R."/>
            <person name="Traeger S."/>
            <person name="Wang M."/>
            <person name="Zifcakova L."/>
            <person name="Wipf D."/>
            <person name="Zambonelli A."/>
            <person name="Paolocci F."/>
            <person name="Nowrousian M."/>
            <person name="Ottonello S."/>
            <person name="Baldrian P."/>
            <person name="Spatafora J.W."/>
            <person name="Henrissat B."/>
            <person name="Nagy L.G."/>
            <person name="Aury J.M."/>
            <person name="Wincker P."/>
            <person name="Grigoriev I.V."/>
            <person name="Bonfante P."/>
            <person name="Martin F.M."/>
        </authorList>
    </citation>
    <scope>NUCLEOTIDE SEQUENCE [LARGE SCALE GENOMIC DNA]</scope>
    <source>
        <strain evidence="8 9">RN42</strain>
    </source>
</reference>
<keyword evidence="1 3" id="KW-0728">SH3 domain</keyword>
<organism evidence="8 9">
    <name type="scientific">Ascobolus immersus RN42</name>
    <dbReference type="NCBI Taxonomy" id="1160509"/>
    <lineage>
        <taxon>Eukaryota</taxon>
        <taxon>Fungi</taxon>
        <taxon>Dikarya</taxon>
        <taxon>Ascomycota</taxon>
        <taxon>Pezizomycotina</taxon>
        <taxon>Pezizomycetes</taxon>
        <taxon>Pezizales</taxon>
        <taxon>Ascobolaceae</taxon>
        <taxon>Ascobolus</taxon>
    </lineage>
</organism>
<dbReference type="InterPro" id="IPR036871">
    <property type="entry name" value="PX_dom_sf"/>
</dbReference>
<feature type="region of interest" description="Disordered" evidence="4">
    <location>
        <begin position="94"/>
        <end position="130"/>
    </location>
</feature>
<dbReference type="InterPro" id="IPR000270">
    <property type="entry name" value="PB1_dom"/>
</dbReference>
<dbReference type="GO" id="GO:0005938">
    <property type="term" value="C:cell cortex"/>
    <property type="evidence" value="ECO:0007669"/>
    <property type="project" value="UniProtKB-ARBA"/>
</dbReference>
<dbReference type="PROSITE" id="PS50195">
    <property type="entry name" value="PX"/>
    <property type="match status" value="1"/>
</dbReference>
<dbReference type="SMART" id="SM00666">
    <property type="entry name" value="PB1"/>
    <property type="match status" value="1"/>
</dbReference>
<accession>A0A3N4I235</accession>
<dbReference type="Gene3D" id="3.10.20.90">
    <property type="entry name" value="Phosphatidylinositol 3-kinase Catalytic Subunit, Chain A, domain 1"/>
    <property type="match status" value="1"/>
</dbReference>
<dbReference type="GO" id="GO:0060090">
    <property type="term" value="F:molecular adaptor activity"/>
    <property type="evidence" value="ECO:0007669"/>
    <property type="project" value="UniProtKB-ARBA"/>
</dbReference>
<protein>
    <submittedName>
        <fullName evidence="8">Uncharacterized protein</fullName>
    </submittedName>
</protein>
<dbReference type="InterPro" id="IPR053793">
    <property type="entry name" value="PB1-like"/>
</dbReference>
<feature type="domain" description="PB1" evidence="7">
    <location>
        <begin position="480"/>
        <end position="554"/>
    </location>
</feature>
<dbReference type="PROSITE" id="PS51745">
    <property type="entry name" value="PB1"/>
    <property type="match status" value="1"/>
</dbReference>
<dbReference type="InterPro" id="IPR035548">
    <property type="entry name" value="Bem1/Scd2_SH3_1"/>
</dbReference>
<evidence type="ECO:0000256" key="2">
    <source>
        <dbReference type="ARBA" id="ARBA00022737"/>
    </source>
</evidence>
<dbReference type="Proteomes" id="UP000275078">
    <property type="component" value="Unassembled WGS sequence"/>
</dbReference>